<protein>
    <submittedName>
        <fullName evidence="1">Uncharacterized protein</fullName>
    </submittedName>
</protein>
<evidence type="ECO:0000313" key="2">
    <source>
        <dbReference type="Proteomes" id="UP000002058"/>
    </source>
</evidence>
<dbReference type="Proteomes" id="UP000002058">
    <property type="component" value="Unassembled WGS sequence"/>
</dbReference>
<proteinExistence type="predicted"/>
<dbReference type="InParanoid" id="C4JU03"/>
<name>C4JU03_UNCRE</name>
<evidence type="ECO:0000313" key="1">
    <source>
        <dbReference type="EMBL" id="EEP81100.1"/>
    </source>
</evidence>
<dbReference type="VEuPathDB" id="FungiDB:UREG_05942"/>
<dbReference type="GeneID" id="8444336"/>
<sequence length="112" mass="13253">MDDNLYCLSNKDFQWEQELCSDLIIASTEKNVNLYEEFQKFFNNTKFQWEDHEEACIKLDMNNLKIFCLQLMKSVIILKPWQPVAVNTIIKFKTNKLLSEAILTDVVNLEKT</sequence>
<reference evidence="2" key="1">
    <citation type="journal article" date="2009" name="Genome Res.">
        <title>Comparative genomic analyses of the human fungal pathogens Coccidioides and their relatives.</title>
        <authorList>
            <person name="Sharpton T.J."/>
            <person name="Stajich J.E."/>
            <person name="Rounsley S.D."/>
            <person name="Gardner M.J."/>
            <person name="Wortman J.R."/>
            <person name="Jordar V.S."/>
            <person name="Maiti R."/>
            <person name="Kodira C.D."/>
            <person name="Neafsey D.E."/>
            <person name="Zeng Q."/>
            <person name="Hung C.-Y."/>
            <person name="McMahan C."/>
            <person name="Muszewska A."/>
            <person name="Grynberg M."/>
            <person name="Mandel M.A."/>
            <person name="Kellner E.M."/>
            <person name="Barker B.M."/>
            <person name="Galgiani J.N."/>
            <person name="Orbach M.J."/>
            <person name="Kirkland T.N."/>
            <person name="Cole G.T."/>
            <person name="Henn M.R."/>
            <person name="Birren B.W."/>
            <person name="Taylor J.W."/>
        </authorList>
    </citation>
    <scope>NUCLEOTIDE SEQUENCE [LARGE SCALE GENOMIC DNA]</scope>
    <source>
        <strain evidence="2">UAMH 1704</strain>
    </source>
</reference>
<dbReference type="RefSeq" id="XP_002585253.1">
    <property type="nucleotide sequence ID" value="XM_002585207.1"/>
</dbReference>
<dbReference type="STRING" id="336963.C4JU03"/>
<organism evidence="1 2">
    <name type="scientific">Uncinocarpus reesii (strain UAMH 1704)</name>
    <dbReference type="NCBI Taxonomy" id="336963"/>
    <lineage>
        <taxon>Eukaryota</taxon>
        <taxon>Fungi</taxon>
        <taxon>Dikarya</taxon>
        <taxon>Ascomycota</taxon>
        <taxon>Pezizomycotina</taxon>
        <taxon>Eurotiomycetes</taxon>
        <taxon>Eurotiomycetidae</taxon>
        <taxon>Onygenales</taxon>
        <taxon>Onygenaceae</taxon>
        <taxon>Uncinocarpus</taxon>
    </lineage>
</organism>
<dbReference type="EMBL" id="CH476617">
    <property type="protein sequence ID" value="EEP81100.1"/>
    <property type="molecule type" value="Genomic_DNA"/>
</dbReference>
<dbReference type="AlphaFoldDB" id="C4JU03"/>
<dbReference type="KEGG" id="ure:UREG_05942"/>
<dbReference type="OrthoDB" id="4448468at2759"/>
<keyword evidence="2" id="KW-1185">Reference proteome</keyword>
<accession>C4JU03</accession>
<gene>
    <name evidence="1" type="ORF">UREG_05942</name>
</gene>
<dbReference type="HOGENOM" id="CLU_2147746_0_0_1"/>